<gene>
    <name evidence="1" type="ORF">CLV40_14320</name>
</gene>
<organism evidence="1 2">
    <name type="scientific">Actinokineospora auranticolor</name>
    <dbReference type="NCBI Taxonomy" id="155976"/>
    <lineage>
        <taxon>Bacteria</taxon>
        <taxon>Bacillati</taxon>
        <taxon>Actinomycetota</taxon>
        <taxon>Actinomycetes</taxon>
        <taxon>Pseudonocardiales</taxon>
        <taxon>Pseudonocardiaceae</taxon>
        <taxon>Actinokineospora</taxon>
    </lineage>
</organism>
<dbReference type="OrthoDB" id="3695409at2"/>
<evidence type="ECO:0000313" key="1">
    <source>
        <dbReference type="EMBL" id="PPK61224.1"/>
    </source>
</evidence>
<dbReference type="Proteomes" id="UP000239203">
    <property type="component" value="Unassembled WGS sequence"/>
</dbReference>
<dbReference type="EMBL" id="PTIX01000043">
    <property type="protein sequence ID" value="PPK61224.1"/>
    <property type="molecule type" value="Genomic_DNA"/>
</dbReference>
<protein>
    <submittedName>
        <fullName evidence="1">Uncharacterized protein</fullName>
    </submittedName>
</protein>
<comment type="caution">
    <text evidence="1">The sequence shown here is derived from an EMBL/GenBank/DDBJ whole genome shotgun (WGS) entry which is preliminary data.</text>
</comment>
<name>A0A2S6GBF5_9PSEU</name>
<sequence length="71" mass="7634">MSTETVRNDTGSTPTLPTAPCSVVWSQGHAFVLEYTGGGAHWVGFDAFGRPRSMTPAALERQGWSTHRLAS</sequence>
<dbReference type="RefSeq" id="WP_104483541.1">
    <property type="nucleotide sequence ID" value="NZ_CP154825.1"/>
</dbReference>
<dbReference type="AlphaFoldDB" id="A0A2S6GBF5"/>
<keyword evidence="2" id="KW-1185">Reference proteome</keyword>
<accession>A0A2S6GBF5</accession>
<reference evidence="1 2" key="1">
    <citation type="submission" date="2018-02" db="EMBL/GenBank/DDBJ databases">
        <title>Genomic Encyclopedia of Archaeal and Bacterial Type Strains, Phase II (KMG-II): from individual species to whole genera.</title>
        <authorList>
            <person name="Goeker M."/>
        </authorList>
    </citation>
    <scope>NUCLEOTIDE SEQUENCE [LARGE SCALE GENOMIC DNA]</scope>
    <source>
        <strain evidence="1 2">YU 961-1</strain>
    </source>
</reference>
<proteinExistence type="predicted"/>
<evidence type="ECO:0000313" key="2">
    <source>
        <dbReference type="Proteomes" id="UP000239203"/>
    </source>
</evidence>